<feature type="region of interest" description="Disordered" evidence="7">
    <location>
        <begin position="1"/>
        <end position="20"/>
    </location>
</feature>
<gene>
    <name evidence="10" type="ORF">Kpho02_30580</name>
</gene>
<feature type="transmembrane region" description="Helical" evidence="8">
    <location>
        <begin position="59"/>
        <end position="82"/>
    </location>
</feature>
<keyword evidence="6 8" id="KW-0472">Membrane</keyword>
<evidence type="ECO:0000256" key="1">
    <source>
        <dbReference type="ARBA" id="ARBA00004141"/>
    </source>
</evidence>
<name>A0A9W6V0F0_9ACTN</name>
<evidence type="ECO:0000256" key="3">
    <source>
        <dbReference type="ARBA" id="ARBA00022692"/>
    </source>
</evidence>
<comment type="caution">
    <text evidence="10">The sequence shown here is derived from an EMBL/GenBank/DDBJ whole genome shotgun (WGS) entry which is preliminary data.</text>
</comment>
<dbReference type="InterPro" id="IPR038770">
    <property type="entry name" value="Na+/solute_symporter_sf"/>
</dbReference>
<feature type="transmembrane region" description="Helical" evidence="8">
    <location>
        <begin position="387"/>
        <end position="410"/>
    </location>
</feature>
<dbReference type="Gene3D" id="1.20.1530.20">
    <property type="match status" value="1"/>
</dbReference>
<keyword evidence="2" id="KW-0813">Transport</keyword>
<dbReference type="PANTHER" id="PTHR32468:SF0">
    <property type="entry name" value="K(+)_H(+) ANTIPORTER 1"/>
    <property type="match status" value="1"/>
</dbReference>
<feature type="transmembrane region" description="Helical" evidence="8">
    <location>
        <begin position="292"/>
        <end position="312"/>
    </location>
</feature>
<proteinExistence type="predicted"/>
<feature type="transmembrane region" description="Helical" evidence="8">
    <location>
        <begin position="450"/>
        <end position="470"/>
    </location>
</feature>
<evidence type="ECO:0000256" key="2">
    <source>
        <dbReference type="ARBA" id="ARBA00022448"/>
    </source>
</evidence>
<evidence type="ECO:0000256" key="7">
    <source>
        <dbReference type="SAM" id="MobiDB-lite"/>
    </source>
</evidence>
<dbReference type="GO" id="GO:0016020">
    <property type="term" value="C:membrane"/>
    <property type="evidence" value="ECO:0007669"/>
    <property type="project" value="UniProtKB-SubCell"/>
</dbReference>
<keyword evidence="5" id="KW-0406">Ion transport</keyword>
<feature type="transmembrane region" description="Helical" evidence="8">
    <location>
        <begin position="156"/>
        <end position="183"/>
    </location>
</feature>
<dbReference type="GO" id="GO:0015297">
    <property type="term" value="F:antiporter activity"/>
    <property type="evidence" value="ECO:0007669"/>
    <property type="project" value="InterPro"/>
</dbReference>
<evidence type="ECO:0000256" key="8">
    <source>
        <dbReference type="SAM" id="Phobius"/>
    </source>
</evidence>
<dbReference type="Proteomes" id="UP001165041">
    <property type="component" value="Unassembled WGS sequence"/>
</dbReference>
<sequence>MAGPLFRRGRGPERSGAPRPGARRVAAVLLTVVLPLAVVLVVAVTAGGRAGGGSGRRSWFALSATGHVLLAVGVLLAAARLTGALVERLGQPRVVGEICAGIALGPSLLGRLAPGAVDWLFPRSVLAPLDGLAQFGLVLFMFGVGRELAGMRLRGAAARALLVSKASVLVPFALGAVAAVPLVRHYAGPHGSGPVFALFLGCALSITAFPVLARILSDLGITRTGVGQLSLFAAALGDGAGWLVLAAITAVAAGGDPSGLLVVGAAALALVGLYLGPLRALLARGAARGRSAAADVTVIALAVAVTAAATAALGVHQLIGALLVGLVWPAAAAPSAGAEPAGLREVARAADRVVGTARGVLLPLFFFEYGLTVDLGALEWGGSTVPVFLVLLALAVVGKVAGPGLCGWLLGLRPRAALALGVLLNARGLTELIVIQIGHDSGIVDDRMTAILTLVALGTTVMTAPLLRLLQGSGPLDGPALRLPDQEPAVPAQEPAGRR</sequence>
<evidence type="ECO:0000313" key="11">
    <source>
        <dbReference type="Proteomes" id="UP001165041"/>
    </source>
</evidence>
<keyword evidence="4 8" id="KW-1133">Transmembrane helix</keyword>
<dbReference type="EMBL" id="BSSA01000009">
    <property type="protein sequence ID" value="GLW70759.1"/>
    <property type="molecule type" value="Genomic_DNA"/>
</dbReference>
<dbReference type="RefSeq" id="WP_285736579.1">
    <property type="nucleotide sequence ID" value="NZ_BSSA01000009.1"/>
</dbReference>
<dbReference type="Pfam" id="PF00999">
    <property type="entry name" value="Na_H_Exchanger"/>
    <property type="match status" value="1"/>
</dbReference>
<reference evidence="10" key="1">
    <citation type="submission" date="2023-02" db="EMBL/GenBank/DDBJ databases">
        <title>Kitasatospora phosalacinea NBRC 14627.</title>
        <authorList>
            <person name="Ichikawa N."/>
            <person name="Sato H."/>
            <person name="Tonouchi N."/>
        </authorList>
    </citation>
    <scope>NUCLEOTIDE SEQUENCE</scope>
    <source>
        <strain evidence="10">NBRC 14627</strain>
    </source>
</reference>
<protein>
    <submittedName>
        <fullName evidence="10">Na+/H+ antiporter</fullName>
    </submittedName>
</protein>
<feature type="transmembrane region" description="Helical" evidence="8">
    <location>
        <begin position="125"/>
        <end position="144"/>
    </location>
</feature>
<dbReference type="AlphaFoldDB" id="A0A9W6V0F0"/>
<dbReference type="PRINTS" id="PR00173">
    <property type="entry name" value="EDTRNSPORT"/>
</dbReference>
<dbReference type="PANTHER" id="PTHR32468">
    <property type="entry name" value="CATION/H + ANTIPORTER"/>
    <property type="match status" value="1"/>
</dbReference>
<dbReference type="InterPro" id="IPR006153">
    <property type="entry name" value="Cation/H_exchanger_TM"/>
</dbReference>
<feature type="transmembrane region" description="Helical" evidence="8">
    <location>
        <begin position="25"/>
        <end position="47"/>
    </location>
</feature>
<accession>A0A9W6V0F0</accession>
<feature type="transmembrane region" description="Helical" evidence="8">
    <location>
        <begin position="195"/>
        <end position="217"/>
    </location>
</feature>
<feature type="transmembrane region" description="Helical" evidence="8">
    <location>
        <begin position="259"/>
        <end position="280"/>
    </location>
</feature>
<evidence type="ECO:0000256" key="5">
    <source>
        <dbReference type="ARBA" id="ARBA00023065"/>
    </source>
</evidence>
<feature type="transmembrane region" description="Helical" evidence="8">
    <location>
        <begin position="229"/>
        <end position="253"/>
    </location>
</feature>
<dbReference type="GO" id="GO:1902600">
    <property type="term" value="P:proton transmembrane transport"/>
    <property type="evidence" value="ECO:0007669"/>
    <property type="project" value="InterPro"/>
</dbReference>
<feature type="transmembrane region" description="Helical" evidence="8">
    <location>
        <begin position="94"/>
        <end position="113"/>
    </location>
</feature>
<evidence type="ECO:0000259" key="9">
    <source>
        <dbReference type="Pfam" id="PF00999"/>
    </source>
</evidence>
<comment type="subcellular location">
    <subcellularLocation>
        <location evidence="1">Membrane</location>
        <topology evidence="1">Multi-pass membrane protein</topology>
    </subcellularLocation>
</comment>
<evidence type="ECO:0000313" key="10">
    <source>
        <dbReference type="EMBL" id="GLW70759.1"/>
    </source>
</evidence>
<feature type="transmembrane region" description="Helical" evidence="8">
    <location>
        <begin position="417"/>
        <end position="438"/>
    </location>
</feature>
<organism evidence="10 11">
    <name type="scientific">Kitasatospora phosalacinea</name>
    <dbReference type="NCBI Taxonomy" id="2065"/>
    <lineage>
        <taxon>Bacteria</taxon>
        <taxon>Bacillati</taxon>
        <taxon>Actinomycetota</taxon>
        <taxon>Actinomycetes</taxon>
        <taxon>Kitasatosporales</taxon>
        <taxon>Streptomycetaceae</taxon>
        <taxon>Kitasatospora</taxon>
    </lineage>
</organism>
<keyword evidence="3 8" id="KW-0812">Transmembrane</keyword>
<dbReference type="InterPro" id="IPR050794">
    <property type="entry name" value="CPA2_transporter"/>
</dbReference>
<evidence type="ECO:0000256" key="6">
    <source>
        <dbReference type="ARBA" id="ARBA00023136"/>
    </source>
</evidence>
<evidence type="ECO:0000256" key="4">
    <source>
        <dbReference type="ARBA" id="ARBA00022989"/>
    </source>
</evidence>
<feature type="domain" description="Cation/H+ exchanger transmembrane" evidence="9">
    <location>
        <begin position="78"/>
        <end position="467"/>
    </location>
</feature>